<evidence type="ECO:0000313" key="13">
    <source>
        <dbReference type="Proteomes" id="UP000270342"/>
    </source>
</evidence>
<keyword evidence="4" id="KW-1003">Cell membrane</keyword>
<accession>A0A494XGC3</accession>
<dbReference type="PROSITE" id="PS51257">
    <property type="entry name" value="PROKAR_LIPOPROTEIN"/>
    <property type="match status" value="1"/>
</dbReference>
<keyword evidence="9" id="KW-0564">Palmitate</keyword>
<feature type="transmembrane region" description="Helical" evidence="11">
    <location>
        <begin position="68"/>
        <end position="91"/>
    </location>
</feature>
<protein>
    <recommendedName>
        <fullName evidence="3">Uncharacterized protein YtcA</fullName>
    </recommendedName>
</protein>
<evidence type="ECO:0000256" key="6">
    <source>
        <dbReference type="ARBA" id="ARBA00022729"/>
    </source>
</evidence>
<evidence type="ECO:0000256" key="5">
    <source>
        <dbReference type="ARBA" id="ARBA00022692"/>
    </source>
</evidence>
<sequence>MRVIAIRALAALIGCASLAGCRGAPSIGVLGAYFPDWMFSIVGGVVLVVGLHITLRRRGLGAWLNPPALVYPALTILLSIVVWAVAFNLTLTL</sequence>
<keyword evidence="13" id="KW-1185">Reference proteome</keyword>
<comment type="similarity">
    <text evidence="2">Belongs to the YtcA family.</text>
</comment>
<keyword evidence="7 11" id="KW-1133">Transmembrane helix</keyword>
<dbReference type="EMBL" id="RBZU01000013">
    <property type="protein sequence ID" value="RKP47134.1"/>
    <property type="molecule type" value="Genomic_DNA"/>
</dbReference>
<evidence type="ECO:0000256" key="1">
    <source>
        <dbReference type="ARBA" id="ARBA00004141"/>
    </source>
</evidence>
<evidence type="ECO:0000256" key="11">
    <source>
        <dbReference type="SAM" id="Phobius"/>
    </source>
</evidence>
<dbReference type="InterPro" id="IPR031381">
    <property type="entry name" value="YtcA"/>
</dbReference>
<reference evidence="12 13" key="1">
    <citation type="submission" date="2018-10" db="EMBL/GenBank/DDBJ databases">
        <title>Robbsia sp. DHC34, isolated from soil.</title>
        <authorList>
            <person name="Gao Z.-H."/>
            <person name="Qiu L.-H."/>
        </authorList>
    </citation>
    <scope>NUCLEOTIDE SEQUENCE [LARGE SCALE GENOMIC DNA]</scope>
    <source>
        <strain evidence="12 13">DHC34</strain>
    </source>
</reference>
<dbReference type="GO" id="GO:0016020">
    <property type="term" value="C:membrane"/>
    <property type="evidence" value="ECO:0007669"/>
    <property type="project" value="UniProtKB-SubCell"/>
</dbReference>
<organism evidence="12 13">
    <name type="scientific">Pararobbsia silviterrae</name>
    <dbReference type="NCBI Taxonomy" id="1792498"/>
    <lineage>
        <taxon>Bacteria</taxon>
        <taxon>Pseudomonadati</taxon>
        <taxon>Pseudomonadota</taxon>
        <taxon>Betaproteobacteria</taxon>
        <taxon>Burkholderiales</taxon>
        <taxon>Burkholderiaceae</taxon>
        <taxon>Pararobbsia</taxon>
    </lineage>
</organism>
<dbReference type="AlphaFoldDB" id="A0A494XGC3"/>
<comment type="caution">
    <text evidence="12">The sequence shown here is derived from an EMBL/GenBank/DDBJ whole genome shotgun (WGS) entry which is preliminary data.</text>
</comment>
<evidence type="ECO:0000256" key="4">
    <source>
        <dbReference type="ARBA" id="ARBA00022475"/>
    </source>
</evidence>
<dbReference type="RefSeq" id="WP_121089979.1">
    <property type="nucleotide sequence ID" value="NZ_RBZU01000013.1"/>
</dbReference>
<evidence type="ECO:0000256" key="7">
    <source>
        <dbReference type="ARBA" id="ARBA00022989"/>
    </source>
</evidence>
<keyword evidence="8 11" id="KW-0472">Membrane</keyword>
<evidence type="ECO:0000256" key="10">
    <source>
        <dbReference type="ARBA" id="ARBA00023288"/>
    </source>
</evidence>
<feature type="transmembrane region" description="Helical" evidence="11">
    <location>
        <begin position="39"/>
        <end position="56"/>
    </location>
</feature>
<evidence type="ECO:0000256" key="3">
    <source>
        <dbReference type="ARBA" id="ARBA00021237"/>
    </source>
</evidence>
<gene>
    <name evidence="12" type="ORF">D7S86_23620</name>
</gene>
<evidence type="ECO:0000256" key="9">
    <source>
        <dbReference type="ARBA" id="ARBA00023139"/>
    </source>
</evidence>
<keyword evidence="10" id="KW-0449">Lipoprotein</keyword>
<dbReference type="OrthoDB" id="123105at2"/>
<evidence type="ECO:0000313" key="12">
    <source>
        <dbReference type="EMBL" id="RKP47134.1"/>
    </source>
</evidence>
<dbReference type="Proteomes" id="UP000270342">
    <property type="component" value="Unassembled WGS sequence"/>
</dbReference>
<keyword evidence="6" id="KW-0732">Signal</keyword>
<keyword evidence="5 11" id="KW-0812">Transmembrane</keyword>
<comment type="subcellular location">
    <subcellularLocation>
        <location evidence="1">Membrane</location>
        <topology evidence="1">Multi-pass membrane protein</topology>
    </subcellularLocation>
</comment>
<dbReference type="Pfam" id="PF17090">
    <property type="entry name" value="Ytca"/>
    <property type="match status" value="1"/>
</dbReference>
<evidence type="ECO:0000256" key="8">
    <source>
        <dbReference type="ARBA" id="ARBA00023136"/>
    </source>
</evidence>
<name>A0A494XGC3_9BURK</name>
<proteinExistence type="inferred from homology"/>
<evidence type="ECO:0000256" key="2">
    <source>
        <dbReference type="ARBA" id="ARBA00008208"/>
    </source>
</evidence>